<evidence type="ECO:0000313" key="1">
    <source>
        <dbReference type="EMBL" id="PYI29832.1"/>
    </source>
</evidence>
<gene>
    <name evidence="1" type="ORF">BP00DRAFT_223326</name>
</gene>
<protein>
    <submittedName>
        <fullName evidence="1">Uncharacterized protein</fullName>
    </submittedName>
</protein>
<organism evidence="1 2">
    <name type="scientific">Aspergillus indologenus CBS 114.80</name>
    <dbReference type="NCBI Taxonomy" id="1450541"/>
    <lineage>
        <taxon>Eukaryota</taxon>
        <taxon>Fungi</taxon>
        <taxon>Dikarya</taxon>
        <taxon>Ascomycota</taxon>
        <taxon>Pezizomycotina</taxon>
        <taxon>Eurotiomycetes</taxon>
        <taxon>Eurotiomycetidae</taxon>
        <taxon>Eurotiales</taxon>
        <taxon>Aspergillaceae</taxon>
        <taxon>Aspergillus</taxon>
        <taxon>Aspergillus subgen. Circumdati</taxon>
    </lineage>
</organism>
<dbReference type="Proteomes" id="UP000248817">
    <property type="component" value="Unassembled WGS sequence"/>
</dbReference>
<reference evidence="1 2" key="1">
    <citation type="submission" date="2018-02" db="EMBL/GenBank/DDBJ databases">
        <title>The genomes of Aspergillus section Nigri reveals drivers in fungal speciation.</title>
        <authorList>
            <consortium name="DOE Joint Genome Institute"/>
            <person name="Vesth T.C."/>
            <person name="Nybo J."/>
            <person name="Theobald S."/>
            <person name="Brandl J."/>
            <person name="Frisvad J.C."/>
            <person name="Nielsen K.F."/>
            <person name="Lyhne E.K."/>
            <person name="Kogle M.E."/>
            <person name="Kuo A."/>
            <person name="Riley R."/>
            <person name="Clum A."/>
            <person name="Nolan M."/>
            <person name="Lipzen A."/>
            <person name="Salamov A."/>
            <person name="Henrissat B."/>
            <person name="Wiebenga A."/>
            <person name="De vries R.P."/>
            <person name="Grigoriev I.V."/>
            <person name="Mortensen U.H."/>
            <person name="Andersen M.R."/>
            <person name="Baker S.E."/>
        </authorList>
    </citation>
    <scope>NUCLEOTIDE SEQUENCE [LARGE SCALE GENOMIC DNA]</scope>
    <source>
        <strain evidence="1 2">CBS 114.80</strain>
    </source>
</reference>
<evidence type="ECO:0000313" key="2">
    <source>
        <dbReference type="Proteomes" id="UP000248817"/>
    </source>
</evidence>
<name>A0A2V5I422_9EURO</name>
<dbReference type="EMBL" id="KZ825525">
    <property type="protein sequence ID" value="PYI29832.1"/>
    <property type="molecule type" value="Genomic_DNA"/>
</dbReference>
<accession>A0A2V5I422</accession>
<dbReference type="AlphaFoldDB" id="A0A2V5I422"/>
<sequence length="178" mass="20068">MAMLVETSQVLLDFSESVGWEIEIGCERGLGAKVVLLEGLCRGSRRRCATAATSLVSSLPLSDNLPSVSDRQTTVFHHQLNYGHELKYHASKLCCLTECLADSDTIWPQRHDELVCSGPRGELRDCDAPFLELTATFSHSAYPFNKDRPPVMMQFIRYSRCLDPSRSVDRSRRVIARY</sequence>
<proteinExistence type="predicted"/>
<keyword evidence="2" id="KW-1185">Reference proteome</keyword>